<evidence type="ECO:0000256" key="2">
    <source>
        <dbReference type="ARBA" id="ARBA00022801"/>
    </source>
</evidence>
<accession>A0ABQ4MDB2</accession>
<name>A0ABQ4MDB2_9BACL</name>
<dbReference type="InterPro" id="IPR020084">
    <property type="entry name" value="NUDIX_hydrolase_CS"/>
</dbReference>
<keyword evidence="2 4" id="KW-0378">Hydrolase</keyword>
<dbReference type="PANTHER" id="PTHR43046">
    <property type="entry name" value="GDP-MANNOSE MANNOSYL HYDROLASE"/>
    <property type="match status" value="1"/>
</dbReference>
<sequence length="159" mass="18235">MFSKLINLIPRDWLVTMYKHMPFTGLKNWIVYRAQHKFLVAVLAIITNEKGQILLLKHEYREQPWGIPGGWMELESPEDGLEREISEETGLKVQITGLAKAIYGTRPNRVDLLFKGKILEGTFKPSSEISEICYCEVDHWPVGLPAEQIKLIKEILSDG</sequence>
<organism evidence="4 5">
    <name type="scientific">Paenibacillus vini</name>
    <dbReference type="NCBI Taxonomy" id="1476024"/>
    <lineage>
        <taxon>Bacteria</taxon>
        <taxon>Bacillati</taxon>
        <taxon>Bacillota</taxon>
        <taxon>Bacilli</taxon>
        <taxon>Bacillales</taxon>
        <taxon>Paenibacillaceae</taxon>
        <taxon>Paenibacillus</taxon>
    </lineage>
</organism>
<dbReference type="PROSITE" id="PS00893">
    <property type="entry name" value="NUDIX_BOX"/>
    <property type="match status" value="1"/>
</dbReference>
<gene>
    <name evidence="4" type="ORF">J42TS3_26570</name>
</gene>
<dbReference type="Proteomes" id="UP000679992">
    <property type="component" value="Unassembled WGS sequence"/>
</dbReference>
<dbReference type="SUPFAM" id="SSF55811">
    <property type="entry name" value="Nudix"/>
    <property type="match status" value="1"/>
</dbReference>
<dbReference type="CDD" id="cd02883">
    <property type="entry name" value="NUDIX_Hydrolase"/>
    <property type="match status" value="1"/>
</dbReference>
<evidence type="ECO:0000313" key="5">
    <source>
        <dbReference type="Proteomes" id="UP000679992"/>
    </source>
</evidence>
<dbReference type="GO" id="GO:0016787">
    <property type="term" value="F:hydrolase activity"/>
    <property type="evidence" value="ECO:0007669"/>
    <property type="project" value="UniProtKB-KW"/>
</dbReference>
<dbReference type="EMBL" id="BOSL01000007">
    <property type="protein sequence ID" value="GIP53622.1"/>
    <property type="molecule type" value="Genomic_DNA"/>
</dbReference>
<keyword evidence="5" id="KW-1185">Reference proteome</keyword>
<comment type="caution">
    <text evidence="4">The sequence shown here is derived from an EMBL/GenBank/DDBJ whole genome shotgun (WGS) entry which is preliminary data.</text>
</comment>
<evidence type="ECO:0000256" key="1">
    <source>
        <dbReference type="ARBA" id="ARBA00001946"/>
    </source>
</evidence>
<evidence type="ECO:0000259" key="3">
    <source>
        <dbReference type="PROSITE" id="PS51462"/>
    </source>
</evidence>
<feature type="domain" description="Nudix hydrolase" evidence="3">
    <location>
        <begin position="37"/>
        <end position="157"/>
    </location>
</feature>
<dbReference type="InterPro" id="IPR000086">
    <property type="entry name" value="NUDIX_hydrolase_dom"/>
</dbReference>
<dbReference type="InterPro" id="IPR015797">
    <property type="entry name" value="NUDIX_hydrolase-like_dom_sf"/>
</dbReference>
<comment type="cofactor">
    <cofactor evidence="1">
        <name>Mg(2+)</name>
        <dbReference type="ChEBI" id="CHEBI:18420"/>
    </cofactor>
</comment>
<evidence type="ECO:0000313" key="4">
    <source>
        <dbReference type="EMBL" id="GIP53622.1"/>
    </source>
</evidence>
<proteinExistence type="predicted"/>
<dbReference type="PROSITE" id="PS51462">
    <property type="entry name" value="NUDIX"/>
    <property type="match status" value="1"/>
</dbReference>
<protein>
    <submittedName>
        <fullName evidence="4">NUDIX hydrolase</fullName>
    </submittedName>
</protein>
<dbReference type="RefSeq" id="WP_213655125.1">
    <property type="nucleotide sequence ID" value="NZ_BOSL01000007.1"/>
</dbReference>
<dbReference type="PANTHER" id="PTHR43046:SF14">
    <property type="entry name" value="MUTT_NUDIX FAMILY PROTEIN"/>
    <property type="match status" value="1"/>
</dbReference>
<dbReference type="Pfam" id="PF00293">
    <property type="entry name" value="NUDIX"/>
    <property type="match status" value="1"/>
</dbReference>
<reference evidence="4 5" key="1">
    <citation type="submission" date="2021-03" db="EMBL/GenBank/DDBJ databases">
        <title>Antimicrobial resistance genes in bacteria isolated from Japanese honey, and their potential for conferring macrolide and lincosamide resistance in the American foulbrood pathogen Paenibacillus larvae.</title>
        <authorList>
            <person name="Okamoto M."/>
            <person name="Kumagai M."/>
            <person name="Kanamori H."/>
            <person name="Takamatsu D."/>
        </authorList>
    </citation>
    <scope>NUCLEOTIDE SEQUENCE [LARGE SCALE GENOMIC DNA]</scope>
    <source>
        <strain evidence="4 5">J42TS3</strain>
    </source>
</reference>
<dbReference type="Gene3D" id="3.90.79.10">
    <property type="entry name" value="Nucleoside Triphosphate Pyrophosphohydrolase"/>
    <property type="match status" value="1"/>
</dbReference>